<dbReference type="AlphaFoldDB" id="A0A1A8ZQ51"/>
<dbReference type="InterPro" id="IPR001242">
    <property type="entry name" value="Condensation_dom"/>
</dbReference>
<dbReference type="Gene3D" id="3.30.559.30">
    <property type="entry name" value="Nonribosomal peptide synthetase, condensation domain"/>
    <property type="match status" value="2"/>
</dbReference>
<organism evidence="3 4">
    <name type="scientific">Micromonospora narathiwatensis</name>
    <dbReference type="NCBI Taxonomy" id="299146"/>
    <lineage>
        <taxon>Bacteria</taxon>
        <taxon>Bacillati</taxon>
        <taxon>Actinomycetota</taxon>
        <taxon>Actinomycetes</taxon>
        <taxon>Micromonosporales</taxon>
        <taxon>Micromonosporaceae</taxon>
        <taxon>Micromonospora</taxon>
    </lineage>
</organism>
<dbReference type="InterPro" id="IPR023213">
    <property type="entry name" value="CAT-like_dom_sf"/>
</dbReference>
<keyword evidence="4" id="KW-1185">Reference proteome</keyword>
<name>A0A1A8ZQ51_9ACTN</name>
<reference evidence="3 4" key="1">
    <citation type="submission" date="2016-06" db="EMBL/GenBank/DDBJ databases">
        <authorList>
            <person name="Kjaerup R.B."/>
            <person name="Dalgaard T.S."/>
            <person name="Juul-Madsen H.R."/>
        </authorList>
    </citation>
    <scope>NUCLEOTIDE SEQUENCE [LARGE SCALE GENOMIC DNA]</scope>
    <source>
        <strain evidence="3 4">DSM 45248</strain>
    </source>
</reference>
<dbReference type="GO" id="GO:0043041">
    <property type="term" value="P:amino acid activation for nonribosomal peptide biosynthetic process"/>
    <property type="evidence" value="ECO:0007669"/>
    <property type="project" value="TreeGrafter"/>
</dbReference>
<feature type="region of interest" description="Disordered" evidence="1">
    <location>
        <begin position="1"/>
        <end position="31"/>
    </location>
</feature>
<protein>
    <submittedName>
        <fullName evidence="3">Non-ribosomal peptide synthetase component F</fullName>
    </submittedName>
</protein>
<dbReference type="GO" id="GO:0009366">
    <property type="term" value="C:enterobactin synthetase complex"/>
    <property type="evidence" value="ECO:0007669"/>
    <property type="project" value="TreeGrafter"/>
</dbReference>
<evidence type="ECO:0000313" key="4">
    <source>
        <dbReference type="Proteomes" id="UP000198765"/>
    </source>
</evidence>
<dbReference type="GO" id="GO:0005829">
    <property type="term" value="C:cytosol"/>
    <property type="evidence" value="ECO:0007669"/>
    <property type="project" value="TreeGrafter"/>
</dbReference>
<dbReference type="GO" id="GO:0047527">
    <property type="term" value="F:2,3-dihydroxybenzoate-serine ligase activity"/>
    <property type="evidence" value="ECO:0007669"/>
    <property type="project" value="TreeGrafter"/>
</dbReference>
<dbReference type="Pfam" id="PF00668">
    <property type="entry name" value="Condensation"/>
    <property type="match status" value="1"/>
</dbReference>
<evidence type="ECO:0000256" key="1">
    <source>
        <dbReference type="SAM" id="MobiDB-lite"/>
    </source>
</evidence>
<gene>
    <name evidence="3" type="ORF">GA0070621_2496</name>
</gene>
<dbReference type="PANTHER" id="PTHR45527">
    <property type="entry name" value="NONRIBOSOMAL PEPTIDE SYNTHETASE"/>
    <property type="match status" value="1"/>
</dbReference>
<dbReference type="Gene3D" id="3.30.559.10">
    <property type="entry name" value="Chloramphenicol acetyltransferase-like domain"/>
    <property type="match status" value="2"/>
</dbReference>
<dbReference type="Proteomes" id="UP000198765">
    <property type="component" value="Chromosome I"/>
</dbReference>
<evidence type="ECO:0000313" key="3">
    <source>
        <dbReference type="EMBL" id="SBT46010.1"/>
    </source>
</evidence>
<dbReference type="PANTHER" id="PTHR45527:SF1">
    <property type="entry name" value="FATTY ACID SYNTHASE"/>
    <property type="match status" value="1"/>
</dbReference>
<dbReference type="GO" id="GO:0009239">
    <property type="term" value="P:enterobactin biosynthetic process"/>
    <property type="evidence" value="ECO:0007669"/>
    <property type="project" value="TreeGrafter"/>
</dbReference>
<dbReference type="SUPFAM" id="SSF52777">
    <property type="entry name" value="CoA-dependent acyltransferases"/>
    <property type="match status" value="4"/>
</dbReference>
<dbReference type="PATRIC" id="fig|299146.4.peg.2585"/>
<dbReference type="EMBL" id="LT594324">
    <property type="protein sequence ID" value="SBT46010.1"/>
    <property type="molecule type" value="Genomic_DNA"/>
</dbReference>
<proteinExistence type="predicted"/>
<accession>A0A1A8ZQ51</accession>
<evidence type="ECO:0000259" key="2">
    <source>
        <dbReference type="Pfam" id="PF00668"/>
    </source>
</evidence>
<dbReference type="GO" id="GO:0031177">
    <property type="term" value="F:phosphopantetheine binding"/>
    <property type="evidence" value="ECO:0007669"/>
    <property type="project" value="TreeGrafter"/>
</dbReference>
<sequence>MPAVPEAPDRLNGPLCKTRSSESTPNGSDVRSGMGFVDVVVPAEWASETLVRAEFSGAGTGSAPLTWAQQVMWRSVARYGSNHVFLNLRRTVPVSARAGVDLAAAVRAVGAWMGRHGSLRTRVRVVDGEPRQETAAAGVLPLLVRAGTGDGARAAREVAGRLGDVAFDHAAEWPLRVALIIVDDRVRQVVAVFSHSTVDAHAAEQVLRELRLILLRGGLYTPAGPQSLDVARLQHGPDRGRSARAVAYWLREFRRLPAEPLPSAGPGLEPPLRRGVLVSPAAGAAARLIAARHRVSVSAVLLAGVTALAAGRSGRRICGLFPMAHNRFRAGYANAVANLGQIGFCVVDLAGRPDFAGLLSRVWAASLDGLRHAYYDPATLRHAFGEQGVDHASAFLPHYYFNDVRLPVGGVDPVPAATRSELRAALAHSTFSWTAGLHQASWHLLTHVVDEAAGVGFTLTVDTRHVALDTVEPFLRGLEELLVEAAFAEVPWPWSPVDARPGEAPVPVPVAGVEETAYAEFHGGRAGTGPLSWGQRAMWRTVEEFASPAAYRVLSLPRTLAVSARADVAVPRALGALGGLVARHESLRTRIRRRDGELHQEAAASGRLSVLVHAVPRPADDPDGRTAAAELAERLGGSPFDHVTEWPLRVALVTVDDRVRQVVAVFSHSTVDFHAAETVLRDLRVLLLRGSLDTPPGLQSLDLAERERGVERRRSERAVEYWLRQFDGLTASLSDPVGPAPGPRYRRGSLVSPAVHQAARLVAARHGVSSSTALLAATAAVLSADPGQDTCGIVVMANNRFLPGYDRAVGTVNQIGLCRLDLADRPGFAELLPRARRAALDAYRHAYYDPAAFEQAFTDLGHDHRSVLAPFCYLNDIRLSHDVGTDAAGPDEAALRATVARGAFRWREPLDQFAWRCRVQALDAPGAVELVVTADTRYLPAERVEPFLRGVEALLVEAAFRDVPWPWSPFPGRDPAG</sequence>
<dbReference type="GO" id="GO:0008610">
    <property type="term" value="P:lipid biosynthetic process"/>
    <property type="evidence" value="ECO:0007669"/>
    <property type="project" value="UniProtKB-ARBA"/>
</dbReference>
<feature type="domain" description="Condensation" evidence="2">
    <location>
        <begin position="530"/>
        <end position="849"/>
    </location>
</feature>